<dbReference type="InterPro" id="IPR025489">
    <property type="entry name" value="DUF4381"/>
</dbReference>
<keyword evidence="1" id="KW-0472">Membrane</keyword>
<dbReference type="KEGG" id="thes:FHQ07_11135"/>
<organism evidence="2 3">
    <name type="scientific">Thermomonas aquatica</name>
    <dbReference type="NCBI Taxonomy" id="2202149"/>
    <lineage>
        <taxon>Bacteria</taxon>
        <taxon>Pseudomonadati</taxon>
        <taxon>Pseudomonadota</taxon>
        <taxon>Gammaproteobacteria</taxon>
        <taxon>Lysobacterales</taxon>
        <taxon>Lysobacteraceae</taxon>
        <taxon>Thermomonas</taxon>
    </lineage>
</organism>
<evidence type="ECO:0000256" key="1">
    <source>
        <dbReference type="SAM" id="Phobius"/>
    </source>
</evidence>
<proteinExistence type="predicted"/>
<reference evidence="2 3" key="1">
    <citation type="submission" date="2019-06" db="EMBL/GenBank/DDBJ databases">
        <title>Thermomonas aquatica sp. nov., isolated from an industrial wastewater treatment plant.</title>
        <authorList>
            <person name="Jeon J.H."/>
            <person name="Park D.-S."/>
        </authorList>
    </citation>
    <scope>NUCLEOTIDE SEQUENCE [LARGE SCALE GENOMIC DNA]</scope>
    <source>
        <strain evidence="2 3">SY21</strain>
    </source>
</reference>
<accession>A0A5B7ZRK6</accession>
<keyword evidence="1" id="KW-0812">Transmembrane</keyword>
<feature type="transmembrane region" description="Helical" evidence="1">
    <location>
        <begin position="25"/>
        <end position="44"/>
    </location>
</feature>
<dbReference type="Pfam" id="PF14316">
    <property type="entry name" value="DUF4381"/>
    <property type="match status" value="1"/>
</dbReference>
<evidence type="ECO:0000313" key="2">
    <source>
        <dbReference type="EMBL" id="QDA57821.1"/>
    </source>
</evidence>
<dbReference type="RefSeq" id="WP_139716872.1">
    <property type="nucleotide sequence ID" value="NZ_CP040871.1"/>
</dbReference>
<protein>
    <submittedName>
        <fullName evidence="2">DUF4381 domain-containing protein</fullName>
    </submittedName>
</protein>
<name>A0A5B7ZRK6_9GAMM</name>
<keyword evidence="3" id="KW-1185">Reference proteome</keyword>
<dbReference type="AlphaFoldDB" id="A0A5B7ZRK6"/>
<evidence type="ECO:0000313" key="3">
    <source>
        <dbReference type="Proteomes" id="UP000308149"/>
    </source>
</evidence>
<dbReference type="EMBL" id="CP040871">
    <property type="protein sequence ID" value="QDA57821.1"/>
    <property type="molecule type" value="Genomic_DNA"/>
</dbReference>
<keyword evidence="1" id="KW-1133">Transmembrane helix</keyword>
<gene>
    <name evidence="2" type="ORF">FHQ07_11135</name>
</gene>
<dbReference type="Proteomes" id="UP000308149">
    <property type="component" value="Chromosome"/>
</dbReference>
<sequence length="150" mass="16536">MTPALQLRDVHQGIAPAWWPLAPGWWLVLAAIAVVIAVLSWRALRRRQRQAALLRLFDAAVERAGSPAEQVAAISELLRRAARRKDAAAAMLEGEDWLRFLDDGMPRAVFGAGAGRLLLDGGFRSDVAVEQADALRAIARQRYLSWMRGA</sequence>